<evidence type="ECO:0000313" key="2">
    <source>
        <dbReference type="Proteomes" id="UP001066276"/>
    </source>
</evidence>
<reference evidence="1" key="1">
    <citation type="journal article" date="2022" name="bioRxiv">
        <title>Sequencing and chromosome-scale assembly of the giantPleurodeles waltlgenome.</title>
        <authorList>
            <person name="Brown T."/>
            <person name="Elewa A."/>
            <person name="Iarovenko S."/>
            <person name="Subramanian E."/>
            <person name="Araus A.J."/>
            <person name="Petzold A."/>
            <person name="Susuki M."/>
            <person name="Suzuki K.-i.T."/>
            <person name="Hayashi T."/>
            <person name="Toyoda A."/>
            <person name="Oliveira C."/>
            <person name="Osipova E."/>
            <person name="Leigh N.D."/>
            <person name="Simon A."/>
            <person name="Yun M.H."/>
        </authorList>
    </citation>
    <scope>NUCLEOTIDE SEQUENCE</scope>
    <source>
        <strain evidence="1">20211129_DDA</strain>
        <tissue evidence="1">Liver</tissue>
    </source>
</reference>
<evidence type="ECO:0000313" key="1">
    <source>
        <dbReference type="EMBL" id="KAJ1202292.1"/>
    </source>
</evidence>
<organism evidence="1 2">
    <name type="scientific">Pleurodeles waltl</name>
    <name type="common">Iberian ribbed newt</name>
    <dbReference type="NCBI Taxonomy" id="8319"/>
    <lineage>
        <taxon>Eukaryota</taxon>
        <taxon>Metazoa</taxon>
        <taxon>Chordata</taxon>
        <taxon>Craniata</taxon>
        <taxon>Vertebrata</taxon>
        <taxon>Euteleostomi</taxon>
        <taxon>Amphibia</taxon>
        <taxon>Batrachia</taxon>
        <taxon>Caudata</taxon>
        <taxon>Salamandroidea</taxon>
        <taxon>Salamandridae</taxon>
        <taxon>Pleurodelinae</taxon>
        <taxon>Pleurodeles</taxon>
    </lineage>
</organism>
<accession>A0AAV7VQ34</accession>
<name>A0AAV7VQ34_PLEWA</name>
<gene>
    <name evidence="1" type="ORF">NDU88_006092</name>
</gene>
<protein>
    <submittedName>
        <fullName evidence="1">Uncharacterized protein</fullName>
    </submittedName>
</protein>
<comment type="caution">
    <text evidence="1">The sequence shown here is derived from an EMBL/GenBank/DDBJ whole genome shotgun (WGS) entry which is preliminary data.</text>
</comment>
<dbReference type="EMBL" id="JANPWB010000003">
    <property type="protein sequence ID" value="KAJ1202292.1"/>
    <property type="molecule type" value="Genomic_DNA"/>
</dbReference>
<sequence>MESMAFMLPLLESGVLNLPHRHQPNPQGLTISIAVQSQKAEEVSLSIQKQNLVEARQIGMFSTQLEQASAHQERKESMPFLLPLLESGVLKLPHRHQPNPQGLRTSIAVQSQKAEEVSLSIQKQNLVEARQIGMFSTQLEQAPAYQERKAVDSCNTVATIRRAQGKIPLVTKKEDSINIPVGKPAVARQTKVDLVVEQHLK</sequence>
<proteinExistence type="predicted"/>
<dbReference type="AlphaFoldDB" id="A0AAV7VQ34"/>
<dbReference type="Proteomes" id="UP001066276">
    <property type="component" value="Chromosome 2_1"/>
</dbReference>
<keyword evidence="2" id="KW-1185">Reference proteome</keyword>